<dbReference type="Proteomes" id="UP001642409">
    <property type="component" value="Unassembled WGS sequence"/>
</dbReference>
<accession>A0AA86NTX5</accession>
<reference evidence="2 3" key="2">
    <citation type="submission" date="2024-07" db="EMBL/GenBank/DDBJ databases">
        <authorList>
            <person name="Akdeniz Z."/>
        </authorList>
    </citation>
    <scope>NUCLEOTIDE SEQUENCE [LARGE SCALE GENOMIC DNA]</scope>
</reference>
<proteinExistence type="predicted"/>
<gene>
    <name evidence="1" type="ORF">HINF_LOCUS13028</name>
    <name evidence="2" type="ORF">HINF_LOCUS20806</name>
</gene>
<organism evidence="1">
    <name type="scientific">Hexamita inflata</name>
    <dbReference type="NCBI Taxonomy" id="28002"/>
    <lineage>
        <taxon>Eukaryota</taxon>
        <taxon>Metamonada</taxon>
        <taxon>Diplomonadida</taxon>
        <taxon>Hexamitidae</taxon>
        <taxon>Hexamitinae</taxon>
        <taxon>Hexamita</taxon>
    </lineage>
</organism>
<keyword evidence="3" id="KW-1185">Reference proteome</keyword>
<dbReference type="EMBL" id="CATOUU010000341">
    <property type="protein sequence ID" value="CAI9925383.1"/>
    <property type="molecule type" value="Genomic_DNA"/>
</dbReference>
<comment type="caution">
    <text evidence="1">The sequence shown here is derived from an EMBL/GenBank/DDBJ whole genome shotgun (WGS) entry which is preliminary data.</text>
</comment>
<evidence type="ECO:0000313" key="1">
    <source>
        <dbReference type="EMBL" id="CAI9925383.1"/>
    </source>
</evidence>
<evidence type="ECO:0000313" key="2">
    <source>
        <dbReference type="EMBL" id="CAL6007787.1"/>
    </source>
</evidence>
<evidence type="ECO:0000313" key="3">
    <source>
        <dbReference type="Proteomes" id="UP001642409"/>
    </source>
</evidence>
<reference evidence="1" key="1">
    <citation type="submission" date="2023-06" db="EMBL/GenBank/DDBJ databases">
        <authorList>
            <person name="Kurt Z."/>
        </authorList>
    </citation>
    <scope>NUCLEOTIDE SEQUENCE</scope>
</reference>
<dbReference type="AlphaFoldDB" id="A0AA86NTX5"/>
<name>A0AA86NTX5_9EUKA</name>
<dbReference type="EMBL" id="CAXDID020000056">
    <property type="protein sequence ID" value="CAL6007787.1"/>
    <property type="molecule type" value="Genomic_DNA"/>
</dbReference>
<protein>
    <submittedName>
        <fullName evidence="2">Hypothetical_protein</fullName>
    </submittedName>
</protein>
<sequence>MPETFYLVPNERDYELMDDIKNKTFKPQLRQITPVFSLNREIMCYKDIPCHVIGFKEENNLIQVMDIEIVVYFHGIEVRTTQTCISPKIHSHNVQYLQCRPYITLFEHGSENQAFQFFLGIIYQNTNQNLEQIVTEQDETYSSGYKFYIRNSHYYDIDYLDFYKLAGNYQSASKINFNIMLSFQHSLNDSQNILQSVIKYKDRIRNIGNLSMTELKSLYIRLSSFQSYPTNLTRLELIHFVRGSVSQAVALLRCVQCVPKHPIDDKLPTILLNELGFERTSMDLCGVKLSVLTKMPVINPFDYLQLNDERTSLIIQFMNHPSQIYQISHSQIAGVGMAFAILDGKGNKTPEINKVLQMDYRFLDAGIIAFVE</sequence>